<keyword evidence="4" id="KW-1185">Reference proteome</keyword>
<proteinExistence type="predicted"/>
<dbReference type="Proteomes" id="UP000319576">
    <property type="component" value="Chromosome"/>
</dbReference>
<dbReference type="InterPro" id="IPR036013">
    <property type="entry name" value="Band_7/SPFH_dom_sf"/>
</dbReference>
<sequence length="307" mass="34121">MRRPRLLLALALGAYLLTGLAQVRPEERAVVRRFGQVVARPHPGLWVGLPWGIDRVDRVPVRTARQVKAGATSEAPDAGQFLTGDQNLVNVSLVVDYAISETDQDLDDYVIHQDRVDAELAREAEAAAAEWAAGRGVDEALLTGSAELPAWVMARLPGRVDRLRLGVRVQRVSVAGLAPPDEVRVDFERVTQAQTGIRTKEFQARQEAEQRRRQADALKYKFEQEALVFRDGQVRQARADADDFLAQLAAYRTLKARDPDALSVIWWAEMTKALAGVRARGGRVEPLDAYLGKDGLDLTQFLTPRKR</sequence>
<keyword evidence="3" id="KW-0378">Hydrolase</keyword>
<dbReference type="GO" id="GO:0008233">
    <property type="term" value="F:peptidase activity"/>
    <property type="evidence" value="ECO:0007669"/>
    <property type="project" value="UniProtKB-KW"/>
</dbReference>
<dbReference type="RefSeq" id="WP_145233937.1">
    <property type="nucleotide sequence ID" value="NZ_CP036273.1"/>
</dbReference>
<dbReference type="OrthoDB" id="276664at2"/>
<evidence type="ECO:0000256" key="1">
    <source>
        <dbReference type="ARBA" id="ARBA00004167"/>
    </source>
</evidence>
<keyword evidence="3" id="KW-0645">Protease</keyword>
<dbReference type="SUPFAM" id="SSF117892">
    <property type="entry name" value="Band 7/SPFH domain"/>
    <property type="match status" value="1"/>
</dbReference>
<dbReference type="Pfam" id="PF01145">
    <property type="entry name" value="Band_7"/>
    <property type="match status" value="1"/>
</dbReference>
<evidence type="ECO:0000259" key="2">
    <source>
        <dbReference type="SMART" id="SM00244"/>
    </source>
</evidence>
<reference evidence="3 4" key="1">
    <citation type="submission" date="2019-02" db="EMBL/GenBank/DDBJ databases">
        <title>Deep-cultivation of Planctomycetes and their phenomic and genomic characterization uncovers novel biology.</title>
        <authorList>
            <person name="Wiegand S."/>
            <person name="Jogler M."/>
            <person name="Boedeker C."/>
            <person name="Pinto D."/>
            <person name="Vollmers J."/>
            <person name="Rivas-Marin E."/>
            <person name="Kohn T."/>
            <person name="Peeters S.H."/>
            <person name="Heuer A."/>
            <person name="Rast P."/>
            <person name="Oberbeckmann S."/>
            <person name="Bunk B."/>
            <person name="Jeske O."/>
            <person name="Meyerdierks A."/>
            <person name="Storesund J.E."/>
            <person name="Kallscheuer N."/>
            <person name="Luecker S."/>
            <person name="Lage O.M."/>
            <person name="Pohl T."/>
            <person name="Merkel B.J."/>
            <person name="Hornburger P."/>
            <person name="Mueller R.-W."/>
            <person name="Bruemmer F."/>
            <person name="Labrenz M."/>
            <person name="Spormann A.M."/>
            <person name="Op den Camp H."/>
            <person name="Overmann J."/>
            <person name="Amann R."/>
            <person name="Jetten M.S.M."/>
            <person name="Mascher T."/>
            <person name="Medema M.H."/>
            <person name="Devos D.P."/>
            <person name="Kaster A.-K."/>
            <person name="Ovreas L."/>
            <person name="Rohde M."/>
            <person name="Galperin M.Y."/>
            <person name="Jogler C."/>
        </authorList>
    </citation>
    <scope>NUCLEOTIDE SEQUENCE [LARGE SCALE GENOMIC DNA]</scope>
    <source>
        <strain evidence="3 4">ETA_A1</strain>
    </source>
</reference>
<dbReference type="GO" id="GO:0016020">
    <property type="term" value="C:membrane"/>
    <property type="evidence" value="ECO:0007669"/>
    <property type="project" value="UniProtKB-SubCell"/>
</dbReference>
<dbReference type="PANTHER" id="PTHR42911:SF1">
    <property type="entry name" value="MODULATOR OF FTSH PROTEASE HFLC"/>
    <property type="match status" value="1"/>
</dbReference>
<dbReference type="Gene3D" id="3.30.479.30">
    <property type="entry name" value="Band 7 domain"/>
    <property type="match status" value="1"/>
</dbReference>
<dbReference type="PANTHER" id="PTHR42911">
    <property type="entry name" value="MODULATOR OF FTSH PROTEASE HFLC"/>
    <property type="match status" value="1"/>
</dbReference>
<dbReference type="AlphaFoldDB" id="A0A517XM28"/>
<protein>
    <submittedName>
        <fullName evidence="3">Modulator of FtsH protease HflK</fullName>
    </submittedName>
</protein>
<gene>
    <name evidence="3" type="primary">hflK</name>
    <name evidence="3" type="ORF">ETAA1_04520</name>
</gene>
<evidence type="ECO:0000313" key="3">
    <source>
        <dbReference type="EMBL" id="QDU18560.1"/>
    </source>
</evidence>
<dbReference type="InterPro" id="IPR001107">
    <property type="entry name" value="Band_7"/>
</dbReference>
<comment type="subcellular location">
    <subcellularLocation>
        <location evidence="1">Membrane</location>
        <topology evidence="1">Single-pass membrane protein</topology>
    </subcellularLocation>
</comment>
<name>A0A517XM28_9BACT</name>
<organism evidence="3 4">
    <name type="scientific">Urbifossiella limnaea</name>
    <dbReference type="NCBI Taxonomy" id="2528023"/>
    <lineage>
        <taxon>Bacteria</taxon>
        <taxon>Pseudomonadati</taxon>
        <taxon>Planctomycetota</taxon>
        <taxon>Planctomycetia</taxon>
        <taxon>Gemmatales</taxon>
        <taxon>Gemmataceae</taxon>
        <taxon>Urbifossiella</taxon>
    </lineage>
</organism>
<accession>A0A517XM28</accession>
<dbReference type="KEGG" id="uli:ETAA1_04520"/>
<dbReference type="SMART" id="SM00244">
    <property type="entry name" value="PHB"/>
    <property type="match status" value="1"/>
</dbReference>
<evidence type="ECO:0000313" key="4">
    <source>
        <dbReference type="Proteomes" id="UP000319576"/>
    </source>
</evidence>
<feature type="domain" description="Band 7" evidence="2">
    <location>
        <begin position="18"/>
        <end position="191"/>
    </location>
</feature>
<dbReference type="GO" id="GO:0006508">
    <property type="term" value="P:proteolysis"/>
    <property type="evidence" value="ECO:0007669"/>
    <property type="project" value="UniProtKB-KW"/>
</dbReference>
<dbReference type="EMBL" id="CP036273">
    <property type="protein sequence ID" value="QDU18560.1"/>
    <property type="molecule type" value="Genomic_DNA"/>
</dbReference>